<evidence type="ECO:0000259" key="2">
    <source>
        <dbReference type="Pfam" id="PF13476"/>
    </source>
</evidence>
<dbReference type="Gene3D" id="3.40.50.300">
    <property type="entry name" value="P-loop containing nucleotide triphosphate hydrolases"/>
    <property type="match status" value="2"/>
</dbReference>
<reference evidence="3" key="1">
    <citation type="submission" date="2018-05" db="EMBL/GenBank/DDBJ databases">
        <authorList>
            <person name="Lanie J.A."/>
            <person name="Ng W.-L."/>
            <person name="Kazmierczak K.M."/>
            <person name="Andrzejewski T.M."/>
            <person name="Davidsen T.M."/>
            <person name="Wayne K.J."/>
            <person name="Tettelin H."/>
            <person name="Glass J.I."/>
            <person name="Rusch D."/>
            <person name="Podicherti R."/>
            <person name="Tsui H.-C.T."/>
            <person name="Winkler M.E."/>
        </authorList>
    </citation>
    <scope>NUCLEOTIDE SEQUENCE</scope>
</reference>
<feature type="coiled-coil region" evidence="1">
    <location>
        <begin position="141"/>
        <end position="214"/>
    </location>
</feature>
<dbReference type="PANTHER" id="PTHR32114:SF2">
    <property type="entry name" value="ABC TRANSPORTER ABCH.3"/>
    <property type="match status" value="1"/>
</dbReference>
<dbReference type="AlphaFoldDB" id="A0A381NI10"/>
<feature type="domain" description="Rad50/SbcC-type AAA" evidence="2">
    <location>
        <begin position="2"/>
        <end position="207"/>
    </location>
</feature>
<dbReference type="InterPro" id="IPR038729">
    <property type="entry name" value="Rad50/SbcC_AAA"/>
</dbReference>
<evidence type="ECO:0000313" key="3">
    <source>
        <dbReference type="EMBL" id="SUZ53173.1"/>
    </source>
</evidence>
<organism evidence="3">
    <name type="scientific">marine metagenome</name>
    <dbReference type="NCBI Taxonomy" id="408172"/>
    <lineage>
        <taxon>unclassified sequences</taxon>
        <taxon>metagenomes</taxon>
        <taxon>ecological metagenomes</taxon>
    </lineage>
</organism>
<dbReference type="PANTHER" id="PTHR32114">
    <property type="entry name" value="ABC TRANSPORTER ABCH.3"/>
    <property type="match status" value="1"/>
</dbReference>
<dbReference type="GO" id="GO:0006302">
    <property type="term" value="P:double-strand break repair"/>
    <property type="evidence" value="ECO:0007669"/>
    <property type="project" value="InterPro"/>
</dbReference>
<gene>
    <name evidence="3" type="ORF">METZ01_LOCUS6027</name>
</gene>
<accession>A0A381NI10</accession>
<sequence>MLIVGKNGAGKSTLIDAITFSLFGKPFKKINKGQLLNTVNEKELLTEIEFSVGKAEWKVRRGIKPAIFEIYHNGKIINQDARSTDYQKYLEENILKLNFKTFTQIVVLGSASFVPFMQLTANDRRIIIEDILDIGIFSVMKNLLKERINSLKEEITELEYNIKLLKEKISLYEKHIEELKAKSSKKREDNNDKIKELRRVIEAIQVEISEHHEKAGELRMEINDQTDIIKKHKDLDSYKIQIDKNLKKLNKENKFFEDNENCPTCEQDIDEIFKKDKLQQISANINDMNEGVSKLNMEVDKVMDRLDEIAICSDKIQDQERLITRRHSDIQSHQTLVSRLQEEISEANFHIDDDKKRIMENELDENKKSRLRYVEQRRYYDILNTILNDKGIKTRVIRKYLPVINKHVNNYLKDMDFFVNFQLDENFNETIKSRHRDDFSYYSFSEGEKKRIDISLLLTWRDIASMRNSVNVNLLILDEIFDASLDQAGVDDLMKLFNILKGTNLFVISHKLDILDDKFPSKITVEKVNNFTQLVQE</sequence>
<evidence type="ECO:0000256" key="1">
    <source>
        <dbReference type="SAM" id="Coils"/>
    </source>
</evidence>
<dbReference type="GO" id="GO:0016887">
    <property type="term" value="F:ATP hydrolysis activity"/>
    <property type="evidence" value="ECO:0007669"/>
    <property type="project" value="InterPro"/>
</dbReference>
<dbReference type="SUPFAM" id="SSF52540">
    <property type="entry name" value="P-loop containing nucleoside triphosphate hydrolases"/>
    <property type="match status" value="1"/>
</dbReference>
<protein>
    <recommendedName>
        <fullName evidence="2">Rad50/SbcC-type AAA domain-containing protein</fullName>
    </recommendedName>
</protein>
<dbReference type="CDD" id="cd00267">
    <property type="entry name" value="ABC_ATPase"/>
    <property type="match status" value="1"/>
</dbReference>
<dbReference type="EMBL" id="UINC01000317">
    <property type="protein sequence ID" value="SUZ53173.1"/>
    <property type="molecule type" value="Genomic_DNA"/>
</dbReference>
<dbReference type="InterPro" id="IPR027417">
    <property type="entry name" value="P-loop_NTPase"/>
</dbReference>
<proteinExistence type="predicted"/>
<name>A0A381NI10_9ZZZZ</name>
<dbReference type="Pfam" id="PF13476">
    <property type="entry name" value="AAA_23"/>
    <property type="match status" value="1"/>
</dbReference>
<keyword evidence="1" id="KW-0175">Coiled coil</keyword>
<feature type="coiled-coil region" evidence="1">
    <location>
        <begin position="239"/>
        <end position="298"/>
    </location>
</feature>